<evidence type="ECO:0000256" key="1">
    <source>
        <dbReference type="ARBA" id="ARBA00023002"/>
    </source>
</evidence>
<dbReference type="InterPro" id="IPR036188">
    <property type="entry name" value="FAD/NAD-bd_sf"/>
</dbReference>
<proteinExistence type="predicted"/>
<keyword evidence="5" id="KW-1185">Reference proteome</keyword>
<dbReference type="PRINTS" id="PR00420">
    <property type="entry name" value="RNGMNOXGNASE"/>
</dbReference>
<evidence type="ECO:0000313" key="5">
    <source>
        <dbReference type="Proteomes" id="UP001432062"/>
    </source>
</evidence>
<keyword evidence="1" id="KW-0560">Oxidoreductase</keyword>
<sequence>MKKALIIGGGIAGPVTAMALQQAGLEPIVCEAYAESAAEQIGAYLTVAVNGLSALALLNAHHVVTEIGHPTATLSFATSGGKHITDMPIGGTLPDGTVTHSIKRRDMYRALNTEAARRGVRFEYNKRLVDAASTEHGVRATFADGTTMDADVLIGADGIRSRTREIIDPSAPQAHFLGIYGLGGFVTDRALHREFGLRPGVYSMIFGKKAFFGYFVTPDGEIWWFANIPRTQELSSAQSVDWRARLVELLSVDRGPAARIVAATTDDTFVPAFNQYDMPTVTKWHNDNMVIVGDAAHAVASSSGQGVSMAVEDALTLAICLRDIPDTAAALAAFENRRRERVEKVVAYGAETSSDKASNGFARMLVRLLTPYFLKKAAKAGVAPLNWMFDYRIDWTAPAVQR</sequence>
<organism evidence="4 5">
    <name type="scientific">Nocardia vinacea</name>
    <dbReference type="NCBI Taxonomy" id="96468"/>
    <lineage>
        <taxon>Bacteria</taxon>
        <taxon>Bacillati</taxon>
        <taxon>Actinomycetota</taxon>
        <taxon>Actinomycetes</taxon>
        <taxon>Mycobacteriales</taxon>
        <taxon>Nocardiaceae</taxon>
        <taxon>Nocardia</taxon>
    </lineage>
</organism>
<evidence type="ECO:0000259" key="3">
    <source>
        <dbReference type="Pfam" id="PF01494"/>
    </source>
</evidence>
<dbReference type="Gene3D" id="3.50.50.60">
    <property type="entry name" value="FAD/NAD(P)-binding domain"/>
    <property type="match status" value="1"/>
</dbReference>
<dbReference type="GO" id="GO:0004497">
    <property type="term" value="F:monooxygenase activity"/>
    <property type="evidence" value="ECO:0007669"/>
    <property type="project" value="UniProtKB-KW"/>
</dbReference>
<gene>
    <name evidence="4" type="ORF">OG563_25165</name>
</gene>
<protein>
    <submittedName>
        <fullName evidence="4">FAD-dependent monooxygenase</fullName>
    </submittedName>
</protein>
<keyword evidence="2 4" id="KW-0503">Monooxygenase</keyword>
<feature type="domain" description="FAD-binding" evidence="3">
    <location>
        <begin position="3"/>
        <end position="346"/>
    </location>
</feature>
<dbReference type="EMBL" id="CP109441">
    <property type="protein sequence ID" value="WUV42549.1"/>
    <property type="molecule type" value="Genomic_DNA"/>
</dbReference>
<evidence type="ECO:0000313" key="4">
    <source>
        <dbReference type="EMBL" id="WUV42549.1"/>
    </source>
</evidence>
<name>A0ABZ1YH55_9NOCA</name>
<dbReference type="RefSeq" id="WP_329405220.1">
    <property type="nucleotide sequence ID" value="NZ_CP109441.1"/>
</dbReference>
<dbReference type="InterPro" id="IPR002938">
    <property type="entry name" value="FAD-bd"/>
</dbReference>
<dbReference type="SUPFAM" id="SSF51905">
    <property type="entry name" value="FAD/NAD(P)-binding domain"/>
    <property type="match status" value="1"/>
</dbReference>
<dbReference type="PANTHER" id="PTHR13789:SF309">
    <property type="entry name" value="PUTATIVE (AFU_ORTHOLOGUE AFUA_6G14510)-RELATED"/>
    <property type="match status" value="1"/>
</dbReference>
<dbReference type="Proteomes" id="UP001432062">
    <property type="component" value="Chromosome"/>
</dbReference>
<evidence type="ECO:0000256" key="2">
    <source>
        <dbReference type="ARBA" id="ARBA00023033"/>
    </source>
</evidence>
<dbReference type="InterPro" id="IPR050493">
    <property type="entry name" value="FAD-dep_Monooxygenase_BioMet"/>
</dbReference>
<dbReference type="PANTHER" id="PTHR13789">
    <property type="entry name" value="MONOOXYGENASE"/>
    <property type="match status" value="1"/>
</dbReference>
<dbReference type="Pfam" id="PF01494">
    <property type="entry name" value="FAD_binding_3"/>
    <property type="match status" value="1"/>
</dbReference>
<accession>A0ABZ1YH55</accession>
<reference evidence="4" key="1">
    <citation type="submission" date="2022-10" db="EMBL/GenBank/DDBJ databases">
        <title>The complete genomes of actinobacterial strains from the NBC collection.</title>
        <authorList>
            <person name="Joergensen T.S."/>
            <person name="Alvarez Arevalo M."/>
            <person name="Sterndorff E.B."/>
            <person name="Faurdal D."/>
            <person name="Vuksanovic O."/>
            <person name="Mourched A.-S."/>
            <person name="Charusanti P."/>
            <person name="Shaw S."/>
            <person name="Blin K."/>
            <person name="Weber T."/>
        </authorList>
    </citation>
    <scope>NUCLEOTIDE SEQUENCE</scope>
    <source>
        <strain evidence="4">NBC_01482</strain>
    </source>
</reference>